<evidence type="ECO:0000259" key="2">
    <source>
        <dbReference type="PROSITE" id="PS50090"/>
    </source>
</evidence>
<dbReference type="Gene3D" id="1.10.10.60">
    <property type="entry name" value="Homeodomain-like"/>
    <property type="match status" value="1"/>
</dbReference>
<feature type="region of interest" description="Disordered" evidence="1">
    <location>
        <begin position="141"/>
        <end position="161"/>
    </location>
</feature>
<feature type="compositionally biased region" description="Low complexity" evidence="1">
    <location>
        <begin position="144"/>
        <end position="155"/>
    </location>
</feature>
<comment type="caution">
    <text evidence="3">The sequence shown here is derived from an EMBL/GenBank/DDBJ whole genome shotgun (WGS) entry which is preliminary data.</text>
</comment>
<reference evidence="3 4" key="1">
    <citation type="journal article" date="2013" name="PLoS Genet.">
        <title>Plant-symbiotic fungi as chemical engineers: Multi-genome analysis of the Clavicipitaceae reveals dynamics of alkaloid loci.</title>
        <authorList>
            <person name="Schardl C.L."/>
            <person name="Young C.A."/>
            <person name="Hesse U."/>
            <person name="Amyotte S.G."/>
            <person name="Andreeva K."/>
            <person name="Calie P.J."/>
            <person name="Fleetwood D.J."/>
            <person name="Haws D.C."/>
            <person name="Moore N."/>
            <person name="Oeser B."/>
            <person name="Panaccione D.G."/>
            <person name="Schweri K.K."/>
            <person name="Voisey C.R."/>
            <person name="Farman M.L."/>
            <person name="Jaromczyk J.W."/>
            <person name="Roe B.A."/>
            <person name="O'Sullivan D.M."/>
            <person name="Scott B."/>
            <person name="Tudzynski P."/>
            <person name="An Z."/>
            <person name="Arnaoudova E.G."/>
            <person name="Bullock C.T."/>
            <person name="Charlton N.D."/>
            <person name="Chen L."/>
            <person name="Cox M."/>
            <person name="Dinkins R.D."/>
            <person name="Florea S."/>
            <person name="Glenn A.E."/>
            <person name="Gordon A."/>
            <person name="Gueldener U."/>
            <person name="Harris D.R."/>
            <person name="Hollin W."/>
            <person name="Jaromczyk J."/>
            <person name="Johnson R.D."/>
            <person name="Khan A.K."/>
            <person name="Leistner E."/>
            <person name="Leuchtmann A."/>
            <person name="Li C."/>
            <person name="Liu J."/>
            <person name="Liu J."/>
            <person name="Liu M."/>
            <person name="Mace W."/>
            <person name="Machado C."/>
            <person name="Nagabhyru P."/>
            <person name="Pan J."/>
            <person name="Schmid J."/>
            <person name="Sugawara K."/>
            <person name="Steiner U."/>
            <person name="Takach J.E."/>
            <person name="Tanaka E."/>
            <person name="Webb J.S."/>
            <person name="Wilson E.V."/>
            <person name="Wiseman J.L."/>
            <person name="Yoshida R."/>
            <person name="Zeng Z."/>
        </authorList>
    </citation>
    <scope>NUCLEOTIDE SEQUENCE [LARGE SCALE GENOMIC DNA]</scope>
    <source>
        <strain evidence="3 4">20.1</strain>
    </source>
</reference>
<protein>
    <submittedName>
        <fullName evidence="3">Related to DRPLA protein</fullName>
    </submittedName>
</protein>
<sequence>MEPQESSISRQVEPRNGSTWTVDEDALLIRLKSSSASWEEITDRIGRTEYSCKIRCRRIMAQARQRVDKNELARLYDSHKEQMWTKVANKMSPDTSWIVAELNHWSINRSEMAKRVGKEFLTEAPDPVYLLQLEAKLAKNDEAQVQSQQQDQQQSTHNSPWSGHEEAILLAKYRANLKWNDISTYFNFPERTPKACELHYSFLLKRCGGWSPELQNKLCKVYERLKQEMWIPIGEAMSVSWQTAEELHWEIGKGAMAERAGASLIPQPAADLALAPREPGQTTKEWLNLVCQ</sequence>
<dbReference type="HOGENOM" id="CLU_1026735_0_0_1"/>
<dbReference type="InterPro" id="IPR009057">
    <property type="entry name" value="Homeodomain-like_sf"/>
</dbReference>
<dbReference type="EMBL" id="CAGA01000023">
    <property type="protein sequence ID" value="CCE30548.1"/>
    <property type="molecule type" value="Genomic_DNA"/>
</dbReference>
<dbReference type="InterPro" id="IPR001005">
    <property type="entry name" value="SANT/Myb"/>
</dbReference>
<dbReference type="PROSITE" id="PS50090">
    <property type="entry name" value="MYB_LIKE"/>
    <property type="match status" value="2"/>
</dbReference>
<dbReference type="OrthoDB" id="4960134at2759"/>
<accession>M1WAN3</accession>
<evidence type="ECO:0000256" key="1">
    <source>
        <dbReference type="SAM" id="MobiDB-lite"/>
    </source>
</evidence>
<gene>
    <name evidence="3" type="ORF">CPUR_04396</name>
</gene>
<dbReference type="AlphaFoldDB" id="M1WAN3"/>
<evidence type="ECO:0000313" key="3">
    <source>
        <dbReference type="EMBL" id="CCE30548.1"/>
    </source>
</evidence>
<feature type="domain" description="Myb-like" evidence="2">
    <location>
        <begin position="153"/>
        <end position="204"/>
    </location>
</feature>
<name>M1WAN3_CLAP2</name>
<proteinExistence type="predicted"/>
<organism evidence="3 4">
    <name type="scientific">Claviceps purpurea (strain 20.1)</name>
    <name type="common">Ergot fungus</name>
    <name type="synonym">Sphacelia segetum</name>
    <dbReference type="NCBI Taxonomy" id="1111077"/>
    <lineage>
        <taxon>Eukaryota</taxon>
        <taxon>Fungi</taxon>
        <taxon>Dikarya</taxon>
        <taxon>Ascomycota</taxon>
        <taxon>Pezizomycotina</taxon>
        <taxon>Sordariomycetes</taxon>
        <taxon>Hypocreomycetidae</taxon>
        <taxon>Hypocreales</taxon>
        <taxon>Clavicipitaceae</taxon>
        <taxon>Claviceps</taxon>
    </lineage>
</organism>
<dbReference type="SUPFAM" id="SSF46689">
    <property type="entry name" value="Homeodomain-like"/>
    <property type="match status" value="2"/>
</dbReference>
<dbReference type="Proteomes" id="UP000016801">
    <property type="component" value="Unassembled WGS sequence"/>
</dbReference>
<feature type="domain" description="Myb-like" evidence="2">
    <location>
        <begin position="12"/>
        <end position="60"/>
    </location>
</feature>
<keyword evidence="4" id="KW-1185">Reference proteome</keyword>
<evidence type="ECO:0000313" key="4">
    <source>
        <dbReference type="Proteomes" id="UP000016801"/>
    </source>
</evidence>
<dbReference type="PhylomeDB" id="M1WAN3"/>
<dbReference type="SMART" id="SM00717">
    <property type="entry name" value="SANT"/>
    <property type="match status" value="2"/>
</dbReference>
<dbReference type="VEuPathDB" id="FungiDB:CPUR_04396"/>